<dbReference type="PANTHER" id="PTHR42855:SF2">
    <property type="entry name" value="DRUG RESISTANCE ABC TRANSPORTER,ATP-BINDING PROTEIN"/>
    <property type="match status" value="1"/>
</dbReference>
<dbReference type="GO" id="GO:0016887">
    <property type="term" value="F:ATP hydrolysis activity"/>
    <property type="evidence" value="ECO:0007669"/>
    <property type="project" value="InterPro"/>
</dbReference>
<protein>
    <submittedName>
        <fullName evidence="5">ABC transporter</fullName>
    </submittedName>
</protein>
<proteinExistence type="predicted"/>
<keyword evidence="1" id="KW-0547">Nucleotide-binding</keyword>
<dbReference type="InterPro" id="IPR051309">
    <property type="entry name" value="ABCF_ATPase"/>
</dbReference>
<dbReference type="GO" id="GO:0005524">
    <property type="term" value="F:ATP binding"/>
    <property type="evidence" value="ECO:0007669"/>
    <property type="project" value="UniProtKB-KW"/>
</dbReference>
<feature type="region of interest" description="Disordered" evidence="3">
    <location>
        <begin position="198"/>
        <end position="225"/>
    </location>
</feature>
<evidence type="ECO:0000313" key="5">
    <source>
        <dbReference type="EMBL" id="KEP28055.1"/>
    </source>
</evidence>
<keyword evidence="2" id="KW-0067">ATP-binding</keyword>
<evidence type="ECO:0000259" key="4">
    <source>
        <dbReference type="PROSITE" id="PS50893"/>
    </source>
</evidence>
<dbReference type="InterPro" id="IPR003593">
    <property type="entry name" value="AAA+_ATPase"/>
</dbReference>
<comment type="caution">
    <text evidence="5">The sequence shown here is derived from an EMBL/GenBank/DDBJ whole genome shotgun (WGS) entry which is preliminary data.</text>
</comment>
<dbReference type="SUPFAM" id="SSF52540">
    <property type="entry name" value="P-loop containing nucleoside triphosphate hydrolases"/>
    <property type="match status" value="2"/>
</dbReference>
<dbReference type="Pfam" id="PF12848">
    <property type="entry name" value="ABC_tran_Xtn"/>
    <property type="match status" value="1"/>
</dbReference>
<organism evidence="5 6">
    <name type="scientific">Bacillus zhangzhouensis</name>
    <dbReference type="NCBI Taxonomy" id="1178540"/>
    <lineage>
        <taxon>Bacteria</taxon>
        <taxon>Bacillati</taxon>
        <taxon>Bacillota</taxon>
        <taxon>Bacilli</taxon>
        <taxon>Bacillales</taxon>
        <taxon>Bacillaceae</taxon>
        <taxon>Bacillus</taxon>
    </lineage>
</organism>
<dbReference type="AlphaFoldDB" id="A0A081LFM9"/>
<dbReference type="eggNOG" id="COG0488">
    <property type="taxonomic scope" value="Bacteria"/>
</dbReference>
<reference evidence="5 6" key="1">
    <citation type="submission" date="2012-09" db="EMBL/GenBank/DDBJ databases">
        <title>Genome Sequence of Bacillus sp. DW5-4.</title>
        <authorList>
            <person name="Lai Q."/>
            <person name="Liu Y."/>
            <person name="Shao Z."/>
        </authorList>
    </citation>
    <scope>NUCLEOTIDE SEQUENCE [LARGE SCALE GENOMIC DNA]</scope>
    <source>
        <strain evidence="5 6">DW5-4</strain>
    </source>
</reference>
<dbReference type="PROSITE" id="PS50893">
    <property type="entry name" value="ABC_TRANSPORTER_2"/>
    <property type="match status" value="2"/>
</dbReference>
<dbReference type="OrthoDB" id="9760950at2"/>
<evidence type="ECO:0000313" key="6">
    <source>
        <dbReference type="Proteomes" id="UP000028091"/>
    </source>
</evidence>
<dbReference type="Proteomes" id="UP000028091">
    <property type="component" value="Unassembled WGS sequence"/>
</dbReference>
<dbReference type="InterPro" id="IPR032781">
    <property type="entry name" value="ABC_tran_Xtn"/>
</dbReference>
<feature type="domain" description="ABC transporter" evidence="4">
    <location>
        <begin position="13"/>
        <end position="184"/>
    </location>
</feature>
<name>A0A081LFM9_9BACI</name>
<accession>A0A081LFM9</accession>
<sequence>MSPDTKGEDWMLLKANQLKVFRKDRLLFDIEELAIHQGDRIGLVGANGSGKTTLLHVLAGQEKPDSGTFAATTTCTLLPQLKTADGRQSGGEMTQTYIERALSRPSALLLADEPTTHLDTEHIEWLEEKLRDYQGALIVVSHDRAFLDALCTEIWELDNGVLKQYKGNYTHFSQQKELAHRQQVEAYEAYTQKKKQLEHALEKKKKKADKATKPSQKLKSSGPKIAKPYYANKQKKLQKTAKSIETRMEKLEKVERVKDVQPIQMTQHTMKEVASRTILRVKNVDGKAGDKMLWKQANVEVRGGDKVAIIGKNGSGKTTFLRMLVNGHPGVSRSEAVKLDYFSQDLSELKVDESILQNVLKEAVQDETVVRTVLARLGFRGDDVYKLASVLSGGERVKTMLASLLVSDANVLMLDEPTNFLDLAAVEALEGLLKDYPGTVVFVSHDRRLIEKVATRILHVHEERIEGFDGTYEEYRQKEEKPSVTKREEELLLIDMQLSEVLSRLSIEPSQELEETFQALLKRKKSLES</sequence>
<gene>
    <name evidence="5" type="ORF">BA70_00250</name>
</gene>
<dbReference type="EMBL" id="JOTP01000001">
    <property type="protein sequence ID" value="KEP28055.1"/>
    <property type="molecule type" value="Genomic_DNA"/>
</dbReference>
<dbReference type="NCBIfam" id="NF000355">
    <property type="entry name" value="ribo_prot_ABC_F"/>
    <property type="match status" value="1"/>
</dbReference>
<evidence type="ECO:0000256" key="3">
    <source>
        <dbReference type="SAM" id="MobiDB-lite"/>
    </source>
</evidence>
<feature type="domain" description="ABC transporter" evidence="4">
    <location>
        <begin position="279"/>
        <end position="487"/>
    </location>
</feature>
<dbReference type="Pfam" id="PF00005">
    <property type="entry name" value="ABC_tran"/>
    <property type="match status" value="2"/>
</dbReference>
<evidence type="ECO:0000256" key="1">
    <source>
        <dbReference type="ARBA" id="ARBA00022741"/>
    </source>
</evidence>
<dbReference type="PANTHER" id="PTHR42855">
    <property type="entry name" value="ABC TRANSPORTER ATP-BINDING SUBUNIT"/>
    <property type="match status" value="1"/>
</dbReference>
<dbReference type="SMART" id="SM00382">
    <property type="entry name" value="AAA"/>
    <property type="match status" value="2"/>
</dbReference>
<dbReference type="CDD" id="cd03221">
    <property type="entry name" value="ABCF_EF-3"/>
    <property type="match status" value="2"/>
</dbReference>
<dbReference type="InterPro" id="IPR003439">
    <property type="entry name" value="ABC_transporter-like_ATP-bd"/>
</dbReference>
<evidence type="ECO:0000256" key="2">
    <source>
        <dbReference type="ARBA" id="ARBA00022840"/>
    </source>
</evidence>
<keyword evidence="6" id="KW-1185">Reference proteome</keyword>
<dbReference type="InterPro" id="IPR027417">
    <property type="entry name" value="P-loop_NTPase"/>
</dbReference>
<dbReference type="Gene3D" id="3.40.50.300">
    <property type="entry name" value="P-loop containing nucleotide triphosphate hydrolases"/>
    <property type="match status" value="3"/>
</dbReference>